<name>A0A1B6Q6S3_SORBI</name>
<organism evidence="1 2">
    <name type="scientific">Sorghum bicolor</name>
    <name type="common">Sorghum</name>
    <name type="synonym">Sorghum vulgare</name>
    <dbReference type="NCBI Taxonomy" id="4558"/>
    <lineage>
        <taxon>Eukaryota</taxon>
        <taxon>Viridiplantae</taxon>
        <taxon>Streptophyta</taxon>
        <taxon>Embryophyta</taxon>
        <taxon>Tracheophyta</taxon>
        <taxon>Spermatophyta</taxon>
        <taxon>Magnoliopsida</taxon>
        <taxon>Liliopsida</taxon>
        <taxon>Poales</taxon>
        <taxon>Poaceae</taxon>
        <taxon>PACMAD clade</taxon>
        <taxon>Panicoideae</taxon>
        <taxon>Andropogonodae</taxon>
        <taxon>Andropogoneae</taxon>
        <taxon>Sorghinae</taxon>
        <taxon>Sorghum</taxon>
    </lineage>
</organism>
<sequence>MQTVLLLVHLCEITIIGLKDKSLDASGQLLSLVAIAESFTRHMNFGATTLWCSGVAEKCKDVSLLHRAKYCRRAGYASSLAYIKYSIFQRWNERFVLFSRCFNE</sequence>
<dbReference type="AlphaFoldDB" id="A0A1B6Q6S3"/>
<reference evidence="2" key="2">
    <citation type="journal article" date="2018" name="Plant J.">
        <title>The Sorghum bicolor reference genome: improved assembly, gene annotations, a transcriptome atlas, and signatures of genome organization.</title>
        <authorList>
            <person name="McCormick R.F."/>
            <person name="Truong S.K."/>
            <person name="Sreedasyam A."/>
            <person name="Jenkins J."/>
            <person name="Shu S."/>
            <person name="Sims D."/>
            <person name="Kennedy M."/>
            <person name="Amirebrahimi M."/>
            <person name="Weers B.D."/>
            <person name="McKinley B."/>
            <person name="Mattison A."/>
            <person name="Morishige D.T."/>
            <person name="Grimwood J."/>
            <person name="Schmutz J."/>
            <person name="Mullet J.E."/>
        </authorList>
    </citation>
    <scope>NUCLEOTIDE SEQUENCE [LARGE SCALE GENOMIC DNA]</scope>
    <source>
        <strain evidence="2">cv. BTx623</strain>
    </source>
</reference>
<proteinExistence type="predicted"/>
<dbReference type="EMBL" id="CM000762">
    <property type="protein sequence ID" value="KXG33607.1"/>
    <property type="molecule type" value="Genomic_DNA"/>
</dbReference>
<evidence type="ECO:0000313" key="1">
    <source>
        <dbReference type="EMBL" id="KXG33607.1"/>
    </source>
</evidence>
<gene>
    <name evidence="1" type="ORF">SORBI_3003G334900</name>
</gene>
<keyword evidence="2" id="KW-1185">Reference proteome</keyword>
<dbReference type="Gramene" id="KXG33607">
    <property type="protein sequence ID" value="KXG33607"/>
    <property type="gene ID" value="SORBI_3003G334900"/>
</dbReference>
<reference evidence="1 2" key="1">
    <citation type="journal article" date="2009" name="Nature">
        <title>The Sorghum bicolor genome and the diversification of grasses.</title>
        <authorList>
            <person name="Paterson A.H."/>
            <person name="Bowers J.E."/>
            <person name="Bruggmann R."/>
            <person name="Dubchak I."/>
            <person name="Grimwood J."/>
            <person name="Gundlach H."/>
            <person name="Haberer G."/>
            <person name="Hellsten U."/>
            <person name="Mitros T."/>
            <person name="Poliakov A."/>
            <person name="Schmutz J."/>
            <person name="Spannagl M."/>
            <person name="Tang H."/>
            <person name="Wang X."/>
            <person name="Wicker T."/>
            <person name="Bharti A.K."/>
            <person name="Chapman J."/>
            <person name="Feltus F.A."/>
            <person name="Gowik U."/>
            <person name="Grigoriev I.V."/>
            <person name="Lyons E."/>
            <person name="Maher C.A."/>
            <person name="Martis M."/>
            <person name="Narechania A."/>
            <person name="Otillar R.P."/>
            <person name="Penning B.W."/>
            <person name="Salamov A.A."/>
            <person name="Wang Y."/>
            <person name="Zhang L."/>
            <person name="Carpita N.C."/>
            <person name="Freeling M."/>
            <person name="Gingle A.R."/>
            <person name="Hash C.T."/>
            <person name="Keller B."/>
            <person name="Klein P."/>
            <person name="Kresovich S."/>
            <person name="McCann M.C."/>
            <person name="Ming R."/>
            <person name="Peterson D.G."/>
            <person name="Mehboob-ur-Rahman"/>
            <person name="Ware D."/>
            <person name="Westhoff P."/>
            <person name="Mayer K.F."/>
            <person name="Messing J."/>
            <person name="Rokhsar D.S."/>
        </authorList>
    </citation>
    <scope>NUCLEOTIDE SEQUENCE [LARGE SCALE GENOMIC DNA]</scope>
    <source>
        <strain evidence="2">cv. BTx623</strain>
    </source>
</reference>
<dbReference type="Proteomes" id="UP000000768">
    <property type="component" value="Chromosome 3"/>
</dbReference>
<dbReference type="InParanoid" id="A0A1B6Q6S3"/>
<protein>
    <submittedName>
        <fullName evidence="1">Uncharacterized protein</fullName>
    </submittedName>
</protein>
<evidence type="ECO:0000313" key="2">
    <source>
        <dbReference type="Proteomes" id="UP000000768"/>
    </source>
</evidence>
<accession>A0A1B6Q6S3</accession>